<evidence type="ECO:0000259" key="6">
    <source>
        <dbReference type="PROSITE" id="PS51192"/>
    </source>
</evidence>
<evidence type="ECO:0000313" key="9">
    <source>
        <dbReference type="Proteomes" id="UP000637788"/>
    </source>
</evidence>
<feature type="domain" description="Helicase C-terminal" evidence="7">
    <location>
        <begin position="520"/>
        <end position="692"/>
    </location>
</feature>
<reference evidence="8" key="2">
    <citation type="submission" date="2020-09" db="EMBL/GenBank/DDBJ databases">
        <authorList>
            <person name="Sun Q."/>
            <person name="Ohkuma M."/>
        </authorList>
    </citation>
    <scope>NUCLEOTIDE SEQUENCE</scope>
    <source>
        <strain evidence="8">JCM 3035</strain>
    </source>
</reference>
<sequence>MSKTGDGRTVPTAPGVHPMGTRLEELSPGVRVGGLTADGIATVIRTVWRGSGAMEVVYRAASGAHDSVLLYREHEAGLLLYENAEWNSFRGDPAAFRLAAEALRLRMAGLFDPMLAVTTSDLEPLPHQIRAVYDELLPRTPLRFLLADDPGAGKTVMAGLYVKELLLRGDLERCLIVAPGALVEQWQDELHQKFDLHFEILTRFLGDSSPDRGGVFQQHPRLIARMDQLSRSDELLALLDDSDWDLVVIDEAHRMSARWFGNELKTTRRYQLGQRLGPLARHLLLMTATPHAGKEEDFQLFLALLDADRFEGRYREGVHTIDTGGLMRRMVKEELLTFEGKPLFPERRAYTVPYRLSDGELELYEAVTQYVRDGMDRADRLRAAGEGRRGNTVGFALTVLQRRLASSPEAILRSLERRRERLLRRHQELLASVPGVVSAEDPQIGRRISALGNSEDWPQLLDDLDGSEQEDLEEEVVDAATAARTAAELRAETDLLGDLISLATHVRRSGTDRKWAELRGLLEDREEIRDRDGRPRKLIIFTEHRDTLNYLVERLRTLLGSAEAVQMIHGGVRRTERRRVQELFTQDPGVRVLVATDAAGEGLNLQCAHLMINYDLPWNPNRIEQRFGRVHRIGQAEVCHLWNLVAADTREGAVFQRLLDKIGHQRRAYQGRIFDVLGEAFEEQPLHQLLMEAIRYGDRPETRDRLNQIIDHTVGEGLDELLAQRALYRDVLREHDVTETLVRLEEARARRLQPHYVEAFFQAAFAELGGRLARREAGRYEITYVPATVQGRTSRGGTDAPVLRRYARVTFSRELIHVPGRPDAALLAPGHPLLDAAVDAVIERHAAVMTAGSVLIDRADPGTTPRLLAALTHEITDGRPRARTVSKRFEFVELTPDGRAVTAGPAPYLDYDPPTDDEKDTVRGEAARIASQAWLASGMDETAVTWAAQHAVGEHLRAVRDRIAPEVRRIRGQVQDRLTQEINFWYGRYVELRDDEAQGRRLRLRPETARRRARELEERLEQRRRELDLDERLLPRLPRMAGGALILPQGLIDQLLGRQTAAGTSTRAAAPRHTAEVERRAVAAVMAAEQRLGRSPEEMPPNNKGFDLRSWTADGEGLLHLEVKGRITGAEDFVVTRNEVLHAKNLGDRYRLALVSVSPEGPGHDEVRYLTTPFQGTSTADFNVTKFVFHWQRMWQQGEPPH</sequence>
<proteinExistence type="predicted"/>
<evidence type="ECO:0000313" key="8">
    <source>
        <dbReference type="EMBL" id="GGK73319.1"/>
    </source>
</evidence>
<dbReference type="InterPro" id="IPR049730">
    <property type="entry name" value="SNF2/RAD54-like_C"/>
</dbReference>
<dbReference type="CDD" id="cd18793">
    <property type="entry name" value="SF2_C_SNF"/>
    <property type="match status" value="1"/>
</dbReference>
<dbReference type="InterPro" id="IPR001650">
    <property type="entry name" value="Helicase_C-like"/>
</dbReference>
<accession>A0A917VGK1</accession>
<evidence type="ECO:0000256" key="3">
    <source>
        <dbReference type="ARBA" id="ARBA00022806"/>
    </source>
</evidence>
<dbReference type="RefSeq" id="WP_246567874.1">
    <property type="nucleotide sequence ID" value="NZ_BMPQ01000008.1"/>
</dbReference>
<evidence type="ECO:0000256" key="1">
    <source>
        <dbReference type="ARBA" id="ARBA00022741"/>
    </source>
</evidence>
<dbReference type="InterPro" id="IPR014001">
    <property type="entry name" value="Helicase_ATP-bd"/>
</dbReference>
<dbReference type="GO" id="GO:0005524">
    <property type="term" value="F:ATP binding"/>
    <property type="evidence" value="ECO:0007669"/>
    <property type="project" value="UniProtKB-KW"/>
</dbReference>
<dbReference type="GO" id="GO:0016787">
    <property type="term" value="F:hydrolase activity"/>
    <property type="evidence" value="ECO:0007669"/>
    <property type="project" value="UniProtKB-KW"/>
</dbReference>
<dbReference type="InterPro" id="IPR057342">
    <property type="entry name" value="DEXDc_RapA"/>
</dbReference>
<protein>
    <submittedName>
        <fullName evidence="8">RNA helicase</fullName>
    </submittedName>
</protein>
<dbReference type="Gene3D" id="3.40.50.10810">
    <property type="entry name" value="Tandem AAA-ATPase domain"/>
    <property type="match status" value="1"/>
</dbReference>
<keyword evidence="4" id="KW-0067">ATP-binding</keyword>
<keyword evidence="2" id="KW-0378">Hydrolase</keyword>
<reference evidence="8" key="1">
    <citation type="journal article" date="2014" name="Int. J. Syst. Evol. Microbiol.">
        <title>Complete genome sequence of Corynebacterium casei LMG S-19264T (=DSM 44701T), isolated from a smear-ripened cheese.</title>
        <authorList>
            <consortium name="US DOE Joint Genome Institute (JGI-PGF)"/>
            <person name="Walter F."/>
            <person name="Albersmeier A."/>
            <person name="Kalinowski J."/>
            <person name="Ruckert C."/>
        </authorList>
    </citation>
    <scope>NUCLEOTIDE SEQUENCE</scope>
    <source>
        <strain evidence="8">JCM 3035</strain>
    </source>
</reference>
<dbReference type="SUPFAM" id="SSF52540">
    <property type="entry name" value="P-loop containing nucleoside triphosphate hydrolases"/>
    <property type="match status" value="2"/>
</dbReference>
<dbReference type="Gene3D" id="3.40.50.300">
    <property type="entry name" value="P-loop containing nucleotide triphosphate hydrolases"/>
    <property type="match status" value="1"/>
</dbReference>
<dbReference type="SMART" id="SM00490">
    <property type="entry name" value="HELICc"/>
    <property type="match status" value="1"/>
</dbReference>
<comment type="caution">
    <text evidence="8">The sequence shown here is derived from an EMBL/GenBank/DDBJ whole genome shotgun (WGS) entry which is preliminary data.</text>
</comment>
<dbReference type="EMBL" id="BMPQ01000008">
    <property type="protein sequence ID" value="GGK73319.1"/>
    <property type="molecule type" value="Genomic_DNA"/>
</dbReference>
<evidence type="ECO:0000256" key="5">
    <source>
        <dbReference type="SAM" id="MobiDB-lite"/>
    </source>
</evidence>
<organism evidence="8 9">
    <name type="scientific">Streptomyces flaveus</name>
    <dbReference type="NCBI Taxonomy" id="66370"/>
    <lineage>
        <taxon>Bacteria</taxon>
        <taxon>Bacillati</taxon>
        <taxon>Actinomycetota</taxon>
        <taxon>Actinomycetes</taxon>
        <taxon>Kitasatosporales</taxon>
        <taxon>Streptomycetaceae</taxon>
        <taxon>Streptomyces</taxon>
        <taxon>Streptomyces aurantiacus group</taxon>
    </lineage>
</organism>
<gene>
    <name evidence="8" type="ORF">GCM10010094_37980</name>
</gene>
<dbReference type="PROSITE" id="PS51194">
    <property type="entry name" value="HELICASE_CTER"/>
    <property type="match status" value="1"/>
</dbReference>
<keyword evidence="1" id="KW-0547">Nucleotide-binding</keyword>
<keyword evidence="3 8" id="KW-0347">Helicase</keyword>
<dbReference type="PROSITE" id="PS51192">
    <property type="entry name" value="HELICASE_ATP_BIND_1"/>
    <property type="match status" value="1"/>
</dbReference>
<evidence type="ECO:0000256" key="2">
    <source>
        <dbReference type="ARBA" id="ARBA00022801"/>
    </source>
</evidence>
<dbReference type="SMART" id="SM00487">
    <property type="entry name" value="DEXDc"/>
    <property type="match status" value="1"/>
</dbReference>
<dbReference type="PANTHER" id="PTHR45766:SF6">
    <property type="entry name" value="SWI_SNF-RELATED MATRIX-ASSOCIATED ACTIN-DEPENDENT REGULATOR OF CHROMATIN SUBFAMILY A-LIKE PROTEIN 1"/>
    <property type="match status" value="1"/>
</dbReference>
<dbReference type="GO" id="GO:0004386">
    <property type="term" value="F:helicase activity"/>
    <property type="evidence" value="ECO:0007669"/>
    <property type="project" value="UniProtKB-KW"/>
</dbReference>
<dbReference type="Proteomes" id="UP000637788">
    <property type="component" value="Unassembled WGS sequence"/>
</dbReference>
<evidence type="ECO:0000256" key="4">
    <source>
        <dbReference type="ARBA" id="ARBA00022840"/>
    </source>
</evidence>
<feature type="region of interest" description="Disordered" evidence="5">
    <location>
        <begin position="1"/>
        <end position="20"/>
    </location>
</feature>
<dbReference type="CDD" id="cd18011">
    <property type="entry name" value="DEXDc_RapA"/>
    <property type="match status" value="1"/>
</dbReference>
<evidence type="ECO:0000259" key="7">
    <source>
        <dbReference type="PROSITE" id="PS51194"/>
    </source>
</evidence>
<dbReference type="Pfam" id="PF13020">
    <property type="entry name" value="NOV_C"/>
    <property type="match status" value="1"/>
</dbReference>
<name>A0A917VGK1_9ACTN</name>
<keyword evidence="9" id="KW-1185">Reference proteome</keyword>
<dbReference type="Pfam" id="PF00176">
    <property type="entry name" value="SNF2-rel_dom"/>
    <property type="match status" value="1"/>
</dbReference>
<feature type="domain" description="Helicase ATP-binding" evidence="6">
    <location>
        <begin position="135"/>
        <end position="308"/>
    </location>
</feature>
<dbReference type="Pfam" id="PF00271">
    <property type="entry name" value="Helicase_C"/>
    <property type="match status" value="1"/>
</dbReference>
<dbReference type="InterPro" id="IPR038718">
    <property type="entry name" value="SNF2-like_sf"/>
</dbReference>
<dbReference type="InterPro" id="IPR000330">
    <property type="entry name" value="SNF2_N"/>
</dbReference>
<dbReference type="AlphaFoldDB" id="A0A917VGK1"/>
<dbReference type="InterPro" id="IPR027417">
    <property type="entry name" value="P-loop_NTPase"/>
</dbReference>
<dbReference type="InterPro" id="IPR024975">
    <property type="entry name" value="NOV_C"/>
</dbReference>
<dbReference type="PANTHER" id="PTHR45766">
    <property type="entry name" value="DNA ANNEALING HELICASE AND ENDONUCLEASE ZRANB3 FAMILY MEMBER"/>
    <property type="match status" value="1"/>
</dbReference>